<comment type="caution">
    <text evidence="3">The sequence shown here is derived from an EMBL/GenBank/DDBJ whole genome shotgun (WGS) entry which is preliminary data.</text>
</comment>
<dbReference type="EMBL" id="JAGJCF010000001">
    <property type="protein sequence ID" value="MBP0614365.1"/>
    <property type="molecule type" value="Genomic_DNA"/>
</dbReference>
<evidence type="ECO:0000313" key="4">
    <source>
        <dbReference type="Proteomes" id="UP000678276"/>
    </source>
</evidence>
<name>A0ABS4BC90_9HYPH</name>
<keyword evidence="2" id="KW-0812">Transmembrane</keyword>
<proteinExistence type="predicted"/>
<evidence type="ECO:0000256" key="2">
    <source>
        <dbReference type="SAM" id="Phobius"/>
    </source>
</evidence>
<evidence type="ECO:0000256" key="1">
    <source>
        <dbReference type="SAM" id="MobiDB-lite"/>
    </source>
</evidence>
<feature type="region of interest" description="Disordered" evidence="1">
    <location>
        <begin position="190"/>
        <end position="231"/>
    </location>
</feature>
<feature type="transmembrane region" description="Helical" evidence="2">
    <location>
        <begin position="20"/>
        <end position="46"/>
    </location>
</feature>
<protein>
    <recommendedName>
        <fullName evidence="5">DUF4760 domain-containing protein</fullName>
    </recommendedName>
</protein>
<organism evidence="3 4">
    <name type="scientific">Jiella mangrovi</name>
    <dbReference type="NCBI Taxonomy" id="2821407"/>
    <lineage>
        <taxon>Bacteria</taxon>
        <taxon>Pseudomonadati</taxon>
        <taxon>Pseudomonadota</taxon>
        <taxon>Alphaproteobacteria</taxon>
        <taxon>Hyphomicrobiales</taxon>
        <taxon>Aurantimonadaceae</taxon>
        <taxon>Jiella</taxon>
    </lineage>
</organism>
<keyword evidence="2" id="KW-0472">Membrane</keyword>
<accession>A0ABS4BC90</accession>
<dbReference type="Proteomes" id="UP000678276">
    <property type="component" value="Unassembled WGS sequence"/>
</dbReference>
<feature type="compositionally biased region" description="Basic and acidic residues" evidence="1">
    <location>
        <begin position="190"/>
        <end position="215"/>
    </location>
</feature>
<gene>
    <name evidence="3" type="ORF">J6595_02020</name>
</gene>
<evidence type="ECO:0008006" key="5">
    <source>
        <dbReference type="Google" id="ProtNLM"/>
    </source>
</evidence>
<reference evidence="3 4" key="1">
    <citation type="submission" date="2021-04" db="EMBL/GenBank/DDBJ databases">
        <title>Whole genome sequence of Jiella sp. KSK16Y-1.</title>
        <authorList>
            <person name="Tuo L."/>
        </authorList>
    </citation>
    <scope>NUCLEOTIDE SEQUENCE [LARGE SCALE GENOMIC DNA]</scope>
    <source>
        <strain evidence="3 4">KSK16Y-1</strain>
    </source>
</reference>
<evidence type="ECO:0000313" key="3">
    <source>
        <dbReference type="EMBL" id="MBP0614365.1"/>
    </source>
</evidence>
<sequence>MKDFFIWLGIVDVPLQQAVITGFLGFAGALLAGLIAIGTWVGSRVAHRREEDRRRKQEQRDVQTAIMVEIDAVWRQWVVLGSLDESLEAVETAFADNPDFVPFVTPVVQPAVFEAFIPKIAVLDEQAIGPVVAFYRQMMLINRFSGDLRSAAYRSLGHARRKRMLQHYSRMVATVTAMAEDAMEAIERSLETKPQERLQERKKVLLSKMEADRKSPASAAAAPPASGPNET</sequence>
<keyword evidence="4" id="KW-1185">Reference proteome</keyword>
<keyword evidence="2" id="KW-1133">Transmembrane helix</keyword>
<dbReference type="RefSeq" id="WP_209592775.1">
    <property type="nucleotide sequence ID" value="NZ_JAGJCF010000001.1"/>
</dbReference>